<dbReference type="InterPro" id="IPR029021">
    <property type="entry name" value="Prot-tyrosine_phosphatase-like"/>
</dbReference>
<dbReference type="CDD" id="cd16390">
    <property type="entry name" value="ParB_N_Srx_like"/>
    <property type="match status" value="1"/>
</dbReference>
<proteinExistence type="predicted"/>
<dbReference type="SUPFAM" id="SSF52799">
    <property type="entry name" value="(Phosphotyrosine protein) phosphatases II"/>
    <property type="match status" value="1"/>
</dbReference>
<dbReference type="InterPro" id="IPR016130">
    <property type="entry name" value="Tyr_Pase_AS"/>
</dbReference>
<keyword evidence="1" id="KW-0812">Transmembrane</keyword>
<dbReference type="PROSITE" id="PS51257">
    <property type="entry name" value="PROKAR_LIPOPROTEIN"/>
    <property type="match status" value="1"/>
</dbReference>
<dbReference type="InterPro" id="IPR000387">
    <property type="entry name" value="Tyr_Pase_dom"/>
</dbReference>
<protein>
    <recommendedName>
        <fullName evidence="2">Tyrosine specific protein phosphatases domain-containing protein</fullName>
    </recommendedName>
</protein>
<evidence type="ECO:0000313" key="3">
    <source>
        <dbReference type="EMBL" id="APJ02872.1"/>
    </source>
</evidence>
<dbReference type="Gene3D" id="1.10.8.10">
    <property type="entry name" value="DNA helicase RuvA subunit, C-terminal domain"/>
    <property type="match status" value="1"/>
</dbReference>
<feature type="domain" description="Tyrosine specific protein phosphatases" evidence="2">
    <location>
        <begin position="461"/>
        <end position="509"/>
    </location>
</feature>
<name>A0A1L4CY39_9BACT</name>
<evidence type="ECO:0000259" key="2">
    <source>
        <dbReference type="PROSITE" id="PS50056"/>
    </source>
</evidence>
<keyword evidence="1" id="KW-1133">Transmembrane helix</keyword>
<dbReference type="RefSeq" id="WP_148696583.1">
    <property type="nucleotide sequence ID" value="NZ_CP017834.1"/>
</dbReference>
<dbReference type="Pfam" id="PF14566">
    <property type="entry name" value="PTPlike_phytase"/>
    <property type="match status" value="1"/>
</dbReference>
<dbReference type="InterPro" id="IPR036086">
    <property type="entry name" value="ParB/Sulfiredoxin_sf"/>
</dbReference>
<evidence type="ECO:0000313" key="4">
    <source>
        <dbReference type="Proteomes" id="UP000184731"/>
    </source>
</evidence>
<dbReference type="SMART" id="SM01301">
    <property type="entry name" value="PTPlike_phytase"/>
    <property type="match status" value="1"/>
</dbReference>
<dbReference type="Gene3D" id="3.30.70.1690">
    <property type="match status" value="1"/>
</dbReference>
<dbReference type="PROSITE" id="PS50056">
    <property type="entry name" value="TYR_PHOSPHATASE_2"/>
    <property type="match status" value="1"/>
</dbReference>
<dbReference type="Proteomes" id="UP000184731">
    <property type="component" value="Chromosome"/>
</dbReference>
<sequence length="566" mass="65941">MANNKNIIVNISSYFVFSSIFVSCVSINENSKETHQNKQTFCLDMSLNNPQKYPVCSDKSLENQICALTLSQLKPTQFNFGKEYVEQMYERFKPSIENTQQFLCSKPVSIVIGPKVLPGFFLTDGHHRMKMIEQFENESGNQFTILVQVAQNFKKSSPDMNKTEFWNVMLSNNDVYLKDNGVVKTTEELPVSLQHLTNDPYRSLTAFIADDRSKFCFDKSLPSYGNFAEFYWGDYFRSFANLEEYNDYSDYKLYKNKILYFNNQKTGKRENICKLQQAENLPGYTDKDNEPSLVLDYLYQEPMPKNFRTTNDYFKINGINKKGLKNLNASGSAQFSQEGLEWIINNTSKNLIVIDLRQESHGFINGNPVSWLAPLNWANIDKSKNNIIIDESVRLKELNFQKVIELPLSQNYKDGTLEQENFIRFDINTVLREDEVAQKLSVGYRRFTVRDRLKPSDEEVESFLKFYKTLNSDTWLHFHCKAGKGRTTTFLAMYDMLKNADTVSLEDIIHRHASVEPHTDLFSIQKEYKKDLLIERKEFLINFHKYAKALKKGYKGSWKSWITLNS</sequence>
<dbReference type="KEGG" id="saqi:AXG55_02625"/>
<dbReference type="SUPFAM" id="SSF110849">
    <property type="entry name" value="ParB/Sulfiredoxin"/>
    <property type="match status" value="1"/>
</dbReference>
<dbReference type="Gene3D" id="3.90.1530.10">
    <property type="entry name" value="Conserved hypothetical protein from pyrococcus furiosus pfu- 392566-001, ParB domain"/>
    <property type="match status" value="1"/>
</dbReference>
<keyword evidence="4" id="KW-1185">Reference proteome</keyword>
<dbReference type="Pfam" id="PF08857">
    <property type="entry name" value="ParBc_2"/>
    <property type="match status" value="1"/>
</dbReference>
<dbReference type="InterPro" id="IPR014956">
    <property type="entry name" value="ParBc_2"/>
</dbReference>
<dbReference type="EMBL" id="CP017834">
    <property type="protein sequence ID" value="APJ02872.1"/>
    <property type="molecule type" value="Genomic_DNA"/>
</dbReference>
<dbReference type="Gene3D" id="3.90.190.10">
    <property type="entry name" value="Protein tyrosine phosphatase superfamily"/>
    <property type="match status" value="1"/>
</dbReference>
<dbReference type="AlphaFoldDB" id="A0A1L4CY39"/>
<keyword evidence="1" id="KW-0472">Membrane</keyword>
<dbReference type="OrthoDB" id="5290650at2"/>
<feature type="transmembrane region" description="Helical" evidence="1">
    <location>
        <begin position="7"/>
        <end position="28"/>
    </location>
</feature>
<dbReference type="STRING" id="1915309.AXG55_02625"/>
<accession>A0A1L4CY39</accession>
<organism evidence="3 4">
    <name type="scientific">Silvanigrella aquatica</name>
    <dbReference type="NCBI Taxonomy" id="1915309"/>
    <lineage>
        <taxon>Bacteria</taxon>
        <taxon>Pseudomonadati</taxon>
        <taxon>Bdellovibrionota</taxon>
        <taxon>Oligoflexia</taxon>
        <taxon>Silvanigrellales</taxon>
        <taxon>Silvanigrellaceae</taxon>
        <taxon>Silvanigrella</taxon>
    </lineage>
</organism>
<gene>
    <name evidence="3" type="ORF">AXG55_02625</name>
</gene>
<evidence type="ECO:0000256" key="1">
    <source>
        <dbReference type="SAM" id="Phobius"/>
    </source>
</evidence>
<reference evidence="3 4" key="1">
    <citation type="submission" date="2016-10" db="EMBL/GenBank/DDBJ databases">
        <title>Silvanigrella aquatica sp. nov., isolated from a freshwater lake located in the Black Forest, Germany, description of Silvanigrellaceae fam. nov., Silvanigrellales ord. nov., reclassification of the order Bdellovibrionales in the class Oligoflexia, reclassification of the families Bacteriovoracaceae and Halobacteriovoraceae in the new order Bacteriovoracales ord. nov., and reclassification of the family Pseudobacteriovoracaceae in the order Oligoflexiales.</title>
        <authorList>
            <person name="Hahn M.W."/>
            <person name="Schmidt J."/>
            <person name="Koll U."/>
            <person name="Rohde M."/>
            <person name="Verbag S."/>
            <person name="Pitt A."/>
            <person name="Nakai R."/>
            <person name="Naganuma T."/>
            <person name="Lang E."/>
        </authorList>
    </citation>
    <scope>NUCLEOTIDE SEQUENCE [LARGE SCALE GENOMIC DNA]</scope>
    <source>
        <strain evidence="3 4">MWH-Nonnen-W8red</strain>
    </source>
</reference>
<dbReference type="PROSITE" id="PS00383">
    <property type="entry name" value="TYR_PHOSPHATASE_1"/>
    <property type="match status" value="1"/>
</dbReference>